<dbReference type="EMBL" id="BSEC01000001">
    <property type="protein sequence ID" value="GLI94549.1"/>
    <property type="molecule type" value="Genomic_DNA"/>
</dbReference>
<dbReference type="Pfam" id="PF18456">
    <property type="entry name" value="CmlA_N"/>
    <property type="match status" value="1"/>
</dbReference>
<evidence type="ECO:0000313" key="3">
    <source>
        <dbReference type="Proteomes" id="UP001144323"/>
    </source>
</evidence>
<protein>
    <recommendedName>
        <fullName evidence="1">Diiron non-heme beta-hydroxylase N-terminal domain-containing protein</fullName>
    </recommendedName>
</protein>
<dbReference type="InterPro" id="IPR050114">
    <property type="entry name" value="UPF0173_UPF0282_UlaG_hydrolase"/>
</dbReference>
<dbReference type="InterPro" id="IPR041141">
    <property type="entry name" value="CmlA_N"/>
</dbReference>
<dbReference type="Pfam" id="PF13483">
    <property type="entry name" value="Lactamase_B_3"/>
    <property type="match status" value="1"/>
</dbReference>
<dbReference type="PANTHER" id="PTHR43546">
    <property type="entry name" value="UPF0173 METAL-DEPENDENT HYDROLASE MJ1163-RELATED"/>
    <property type="match status" value="1"/>
</dbReference>
<evidence type="ECO:0000259" key="1">
    <source>
        <dbReference type="Pfam" id="PF18456"/>
    </source>
</evidence>
<dbReference type="SUPFAM" id="SSF56281">
    <property type="entry name" value="Metallo-hydrolase/oxidoreductase"/>
    <property type="match status" value="1"/>
</dbReference>
<organism evidence="2 3">
    <name type="scientific">Methylocystis echinoides</name>
    <dbReference type="NCBI Taxonomy" id="29468"/>
    <lineage>
        <taxon>Bacteria</taxon>
        <taxon>Pseudomonadati</taxon>
        <taxon>Pseudomonadota</taxon>
        <taxon>Alphaproteobacteria</taxon>
        <taxon>Hyphomicrobiales</taxon>
        <taxon>Methylocystaceae</taxon>
        <taxon>Methylocystis</taxon>
    </lineage>
</organism>
<keyword evidence="3" id="KW-1185">Reference proteome</keyword>
<reference evidence="2" key="1">
    <citation type="journal article" date="2023" name="Int. J. Syst. Evol. Microbiol.">
        <title>Methylocystis iwaonis sp. nov., a type II methane-oxidizing bacterium from surface soil of a rice paddy field in Japan, and emended description of the genus Methylocystis (ex Whittenbury et al. 1970) Bowman et al. 1993.</title>
        <authorList>
            <person name="Kaise H."/>
            <person name="Sawadogo J.B."/>
            <person name="Alam M.S."/>
            <person name="Ueno C."/>
            <person name="Dianou D."/>
            <person name="Shinjo R."/>
            <person name="Asakawa S."/>
        </authorList>
    </citation>
    <scope>NUCLEOTIDE SEQUENCE</scope>
    <source>
        <strain evidence="2">LMG27198</strain>
    </source>
</reference>
<proteinExistence type="predicted"/>
<evidence type="ECO:0000313" key="2">
    <source>
        <dbReference type="EMBL" id="GLI94549.1"/>
    </source>
</evidence>
<dbReference type="Proteomes" id="UP001144323">
    <property type="component" value="Unassembled WGS sequence"/>
</dbReference>
<feature type="domain" description="Diiron non-heme beta-hydroxylase N-terminal" evidence="1">
    <location>
        <begin position="9"/>
        <end position="238"/>
    </location>
</feature>
<dbReference type="PANTHER" id="PTHR43546:SF8">
    <property type="entry name" value="METALLO-BETA-LACTAMASE DOMAIN-CONTAINING PROTEIN"/>
    <property type="match status" value="1"/>
</dbReference>
<dbReference type="InterPro" id="IPR036866">
    <property type="entry name" value="RibonucZ/Hydroxyglut_hydro"/>
</dbReference>
<dbReference type="Gene3D" id="3.60.15.10">
    <property type="entry name" value="Ribonuclease Z/Hydroxyacylglutathione hydrolase-like"/>
    <property type="match status" value="1"/>
</dbReference>
<dbReference type="RefSeq" id="WP_281804627.1">
    <property type="nucleotide sequence ID" value="NZ_BSEC01000001.1"/>
</dbReference>
<comment type="caution">
    <text evidence="2">The sequence shown here is derived from an EMBL/GenBank/DDBJ whole genome shotgun (WGS) entry which is preliminary data.</text>
</comment>
<accession>A0A9W6GX95</accession>
<sequence length="530" mass="58490">MRPDETVFLRPDVVIEPLVMRWRAWSHLISPATAALHVTKRHIDIMRSFIHQPQVHRAAARTPELAGGPFIDLNPSQTSAVAQLLTETLEAQKPLFELADALTETVDMLRRAPRDDSLEPLYLRIPEPLRGLIELVRDAQGQAGFRLFEALLYSTSYYQKRLQSVVFRRLDPDRRPFVLSTPDVEEDGALHLARAFDSPELELILESAERPSRLGDIAQALGCDASDARLRDLFWTTPPSVAAPYDGGGVRVRYFGHATLLIEHAGVSVLTDPIVSAPTQSGAPRYGWSDLPAKIDHVLITHNHKDHFCLESLLRLRGRVVGSVIVPANASGGLADPSMKLVLKACGFHNVVELHELDALTTPGGRILGVPFLGEHGDLDIRSKIAFLVELGGRRVLVAADSNNLDTTLYARLRAVIGDVDTIFISLECAGAPLSWLYGPLLPGPLRRDHDQSRRLSASDDARAAAMIDALGCRDVKIYAMGLEPWLRFLTGVQYPDDSIQMRAAQRLCEALSARGLRGEICRGKGEWIL</sequence>
<gene>
    <name evidence="2" type="ORF">LMG27198_35410</name>
</gene>
<name>A0A9W6GX95_9HYPH</name>
<dbReference type="AlphaFoldDB" id="A0A9W6GX95"/>